<dbReference type="InterPro" id="IPR043136">
    <property type="entry name" value="B30.2/SPRY_sf"/>
</dbReference>
<keyword evidence="1 3" id="KW-0479">Metal-binding</keyword>
<feature type="region of interest" description="Disordered" evidence="5">
    <location>
        <begin position="11"/>
        <end position="64"/>
    </location>
</feature>
<reference evidence="9" key="4">
    <citation type="submission" date="2025-09" db="UniProtKB">
        <authorList>
            <consortium name="Ensembl"/>
        </authorList>
    </citation>
    <scope>IDENTIFICATION</scope>
</reference>
<proteinExistence type="predicted"/>
<dbReference type="PROSITE" id="PS50188">
    <property type="entry name" value="B302_SPRY"/>
    <property type="match status" value="1"/>
</dbReference>
<dbReference type="GeneTree" id="ENSGT00970000193390"/>
<dbReference type="Gene3D" id="2.60.120.920">
    <property type="match status" value="1"/>
</dbReference>
<dbReference type="PROSITE" id="PS50119">
    <property type="entry name" value="ZF_BBOX"/>
    <property type="match status" value="1"/>
</dbReference>
<reference evidence="10" key="1">
    <citation type="submission" date="2013-03" db="EMBL/GenBank/DDBJ databases">
        <authorList>
            <person name="Jeffery W."/>
            <person name="Warren W."/>
            <person name="Wilson R.K."/>
        </authorList>
    </citation>
    <scope>NUCLEOTIDE SEQUENCE</scope>
    <source>
        <strain evidence="10">female</strain>
    </source>
</reference>
<accession>A0A3B1KE22</accession>
<keyword evidence="1 3" id="KW-0863">Zinc-finger</keyword>
<reference evidence="9" key="3">
    <citation type="submission" date="2025-08" db="UniProtKB">
        <authorList>
            <consortium name="Ensembl"/>
        </authorList>
    </citation>
    <scope>IDENTIFICATION</scope>
</reference>
<dbReference type="Pfam" id="PF00643">
    <property type="entry name" value="zf-B_box"/>
    <property type="match status" value="1"/>
</dbReference>
<sequence>MRQGVLRVAADQCRQQPRGEQRGLGAPALLREVGSAQAGQKQPRGGQRERGKPAHGGGMNCGERRELRRLKQSNPAVEAGIKAIVPQSFKAVCPYKPVANLVLRNTCESYLREKELERENDAGVRCSLHGKEMSLFCETDHEVICSKCKRDNHNTHNVQPLTHAVHQRKRQVKAALCPAEKALESVRHGTSKHFTLKEKIKYQAQWSEGQMKKDFEKLRQFLKEEEVNRVAALREEEQRKTEKVDESVEQIQSLWDNVRKVEDALEDDDATFLENFNSVLWRAQHTKPGRDPDYEVLINVGKHLGNLRYNVCEKMMKNLCPHYPITLDPNTTPAGFSISDDLAGLQKSTHERRPFTHLWKRIVLGSEGYTKGFHCWDVSFGDSNYWTIGVCRRTALQNQAEDLSPRNGFWGISCVRDSYKVLGSTRTCGSWWNWWNLMHKPGTVRVKLGQNLTRRTVSFYNATKLFLIASIDVPAHEELFPFLIPEDSQSLMRIGADDVTVKVKDKFNIIRRFIDVDESMMPFVPFAMLFIMLFFLFVLSVVMKLCSIGQ</sequence>
<dbReference type="Gene3D" id="3.30.160.60">
    <property type="entry name" value="Classic Zinc Finger"/>
    <property type="match status" value="1"/>
</dbReference>
<reference evidence="10" key="2">
    <citation type="journal article" date="2014" name="Nat. Commun.">
        <title>The cavefish genome reveals candidate genes for eye loss.</title>
        <authorList>
            <person name="McGaugh S.E."/>
            <person name="Gross J.B."/>
            <person name="Aken B."/>
            <person name="Blin M."/>
            <person name="Borowsky R."/>
            <person name="Chalopin D."/>
            <person name="Hinaux H."/>
            <person name="Jeffery W.R."/>
            <person name="Keene A."/>
            <person name="Ma L."/>
            <person name="Minx P."/>
            <person name="Murphy D."/>
            <person name="O'Quin K.E."/>
            <person name="Retaux S."/>
            <person name="Rohner N."/>
            <person name="Searle S.M."/>
            <person name="Stahl B.A."/>
            <person name="Tabin C."/>
            <person name="Volff J.N."/>
            <person name="Yoshizawa M."/>
            <person name="Warren W.C."/>
        </authorList>
    </citation>
    <scope>NUCLEOTIDE SEQUENCE [LARGE SCALE GENOMIC DNA]</scope>
    <source>
        <strain evidence="10">female</strain>
    </source>
</reference>
<dbReference type="SUPFAM" id="SSF57845">
    <property type="entry name" value="B-box zinc-binding domain"/>
    <property type="match status" value="1"/>
</dbReference>
<keyword evidence="6" id="KW-0472">Membrane</keyword>
<keyword evidence="4" id="KW-0175">Coiled coil</keyword>
<evidence type="ECO:0000256" key="1">
    <source>
        <dbReference type="ARBA" id="ARBA00022771"/>
    </source>
</evidence>
<evidence type="ECO:0000256" key="3">
    <source>
        <dbReference type="PROSITE-ProRule" id="PRU00024"/>
    </source>
</evidence>
<dbReference type="PANTHER" id="PTHR24103">
    <property type="entry name" value="E3 UBIQUITIN-PROTEIN LIGASE TRIM"/>
    <property type="match status" value="1"/>
</dbReference>
<evidence type="ECO:0000256" key="6">
    <source>
        <dbReference type="SAM" id="Phobius"/>
    </source>
</evidence>
<dbReference type="GO" id="GO:0008270">
    <property type="term" value="F:zinc ion binding"/>
    <property type="evidence" value="ECO:0007669"/>
    <property type="project" value="UniProtKB-KW"/>
</dbReference>
<dbReference type="InterPro" id="IPR000315">
    <property type="entry name" value="Znf_B-box"/>
</dbReference>
<feature type="domain" description="B30.2/SPRY" evidence="8">
    <location>
        <begin position="305"/>
        <end position="501"/>
    </location>
</feature>
<evidence type="ECO:0000256" key="4">
    <source>
        <dbReference type="SAM" id="Coils"/>
    </source>
</evidence>
<keyword evidence="6" id="KW-0812">Transmembrane</keyword>
<dbReference type="CDD" id="cd19769">
    <property type="entry name" value="Bbox2_TRIM16-like"/>
    <property type="match status" value="1"/>
</dbReference>
<evidence type="ECO:0000256" key="5">
    <source>
        <dbReference type="SAM" id="MobiDB-lite"/>
    </source>
</evidence>
<evidence type="ECO:0000259" key="8">
    <source>
        <dbReference type="PROSITE" id="PS50188"/>
    </source>
</evidence>
<feature type="transmembrane region" description="Helical" evidence="6">
    <location>
        <begin position="520"/>
        <end position="542"/>
    </location>
</feature>
<dbReference type="Pfam" id="PF00622">
    <property type="entry name" value="SPRY"/>
    <property type="match status" value="1"/>
</dbReference>
<evidence type="ECO:0000313" key="10">
    <source>
        <dbReference type="Proteomes" id="UP000018467"/>
    </source>
</evidence>
<keyword evidence="2" id="KW-0862">Zinc</keyword>
<dbReference type="SMART" id="SM00336">
    <property type="entry name" value="BBOX"/>
    <property type="match status" value="1"/>
</dbReference>
<evidence type="ECO:0000259" key="7">
    <source>
        <dbReference type="PROSITE" id="PS50119"/>
    </source>
</evidence>
<name>A0A3B1KE22_ASTMX</name>
<evidence type="ECO:0000256" key="2">
    <source>
        <dbReference type="ARBA" id="ARBA00022833"/>
    </source>
</evidence>
<dbReference type="SUPFAM" id="SSF49899">
    <property type="entry name" value="Concanavalin A-like lectins/glucanases"/>
    <property type="match status" value="1"/>
</dbReference>
<dbReference type="InterPro" id="IPR050143">
    <property type="entry name" value="TRIM/RBCC"/>
</dbReference>
<dbReference type="InParanoid" id="A0A3B1KE22"/>
<dbReference type="InterPro" id="IPR013320">
    <property type="entry name" value="ConA-like_dom_sf"/>
</dbReference>
<dbReference type="AlphaFoldDB" id="A0A3B1KE22"/>
<dbReference type="InterPro" id="IPR001870">
    <property type="entry name" value="B30.2/SPRY"/>
</dbReference>
<feature type="coiled-coil region" evidence="4">
    <location>
        <begin position="223"/>
        <end position="250"/>
    </location>
</feature>
<keyword evidence="10" id="KW-1185">Reference proteome</keyword>
<dbReference type="InterPro" id="IPR003877">
    <property type="entry name" value="SPRY_dom"/>
</dbReference>
<dbReference type="Proteomes" id="UP000018467">
    <property type="component" value="Unassembled WGS sequence"/>
</dbReference>
<keyword evidence="6" id="KW-1133">Transmembrane helix</keyword>
<feature type="domain" description="B box-type" evidence="7">
    <location>
        <begin position="121"/>
        <end position="161"/>
    </location>
</feature>
<dbReference type="Ensembl" id="ENSAMXT00000047640.1">
    <property type="protein sequence ID" value="ENSAMXP00000051944.1"/>
    <property type="gene ID" value="ENSAMXG00000029320.1"/>
</dbReference>
<dbReference type="Bgee" id="ENSAMXG00000029320">
    <property type="expression patterns" value="Expressed in zone of skin and 10 other cell types or tissues"/>
</dbReference>
<organism evidence="9 10">
    <name type="scientific">Astyanax mexicanus</name>
    <name type="common">Blind cave fish</name>
    <name type="synonym">Astyanax fasciatus mexicanus</name>
    <dbReference type="NCBI Taxonomy" id="7994"/>
    <lineage>
        <taxon>Eukaryota</taxon>
        <taxon>Metazoa</taxon>
        <taxon>Chordata</taxon>
        <taxon>Craniata</taxon>
        <taxon>Vertebrata</taxon>
        <taxon>Euteleostomi</taxon>
        <taxon>Actinopterygii</taxon>
        <taxon>Neopterygii</taxon>
        <taxon>Teleostei</taxon>
        <taxon>Ostariophysi</taxon>
        <taxon>Characiformes</taxon>
        <taxon>Characoidei</taxon>
        <taxon>Acestrorhamphidae</taxon>
        <taxon>Acestrorhamphinae</taxon>
        <taxon>Astyanax</taxon>
    </lineage>
</organism>
<protein>
    <submittedName>
        <fullName evidence="9">Tripartite motif containing 35-1</fullName>
    </submittedName>
</protein>
<evidence type="ECO:0000313" key="9">
    <source>
        <dbReference type="Ensembl" id="ENSAMXP00000051944.1"/>
    </source>
</evidence>